<dbReference type="PANTHER" id="PTHR43690">
    <property type="entry name" value="NARDILYSIN"/>
    <property type="match status" value="1"/>
</dbReference>
<dbReference type="Pfam" id="PF00270">
    <property type="entry name" value="DEAD"/>
    <property type="match status" value="1"/>
</dbReference>
<dbReference type="InterPro" id="IPR011545">
    <property type="entry name" value="DEAD/DEAH_box_helicase_dom"/>
</dbReference>
<feature type="compositionally biased region" description="Polar residues" evidence="11">
    <location>
        <begin position="203"/>
        <end position="242"/>
    </location>
</feature>
<dbReference type="InterPro" id="IPR004179">
    <property type="entry name" value="Sec63-dom"/>
</dbReference>
<feature type="compositionally biased region" description="Low complexity" evidence="11">
    <location>
        <begin position="1280"/>
        <end position="1292"/>
    </location>
</feature>
<keyword evidence="7" id="KW-0347">Helicase</keyword>
<dbReference type="InterPro" id="IPR057842">
    <property type="entry name" value="WH_MER3"/>
</dbReference>
<dbReference type="Pfam" id="PF00675">
    <property type="entry name" value="Peptidase_M16"/>
    <property type="match status" value="1"/>
</dbReference>
<dbReference type="Pfam" id="PF16187">
    <property type="entry name" value="Peptidase_M16_M"/>
    <property type="match status" value="1"/>
</dbReference>
<evidence type="ECO:0000256" key="3">
    <source>
        <dbReference type="ARBA" id="ARBA00022670"/>
    </source>
</evidence>
<dbReference type="FunFam" id="3.30.830.10:FF:000005">
    <property type="entry name" value="nardilysin isoform X1"/>
    <property type="match status" value="1"/>
</dbReference>
<evidence type="ECO:0000256" key="10">
    <source>
        <dbReference type="ARBA" id="ARBA00023049"/>
    </source>
</evidence>
<evidence type="ECO:0000256" key="4">
    <source>
        <dbReference type="ARBA" id="ARBA00022723"/>
    </source>
</evidence>
<comment type="similarity">
    <text evidence="2">Belongs to the peptidase M16 family.</text>
</comment>
<dbReference type="PROSITE" id="PS51194">
    <property type="entry name" value="HELICASE_CTER"/>
    <property type="match status" value="1"/>
</dbReference>
<dbReference type="Gene3D" id="1.10.150.20">
    <property type="entry name" value="5' to 3' exonuclease, C-terminal subdomain"/>
    <property type="match status" value="1"/>
</dbReference>
<dbReference type="InterPro" id="IPR011765">
    <property type="entry name" value="Pept_M16_N"/>
</dbReference>
<evidence type="ECO:0000256" key="6">
    <source>
        <dbReference type="ARBA" id="ARBA00022801"/>
    </source>
</evidence>
<feature type="region of interest" description="Disordered" evidence="11">
    <location>
        <begin position="2896"/>
        <end position="2925"/>
    </location>
</feature>
<dbReference type="InterPro" id="IPR032632">
    <property type="entry name" value="Peptidase_M16_M"/>
</dbReference>
<organism evidence="15 16">
    <name type="scientific">Rhodotorula mucilaginosa</name>
    <name type="common">Yeast</name>
    <name type="synonym">Rhodotorula rubra</name>
    <dbReference type="NCBI Taxonomy" id="5537"/>
    <lineage>
        <taxon>Eukaryota</taxon>
        <taxon>Fungi</taxon>
        <taxon>Dikarya</taxon>
        <taxon>Basidiomycota</taxon>
        <taxon>Pucciniomycotina</taxon>
        <taxon>Microbotryomycetes</taxon>
        <taxon>Sporidiobolales</taxon>
        <taxon>Sporidiobolaceae</taxon>
        <taxon>Rhodotorula</taxon>
    </lineage>
</organism>
<dbReference type="InterPro" id="IPR001650">
    <property type="entry name" value="Helicase_C-like"/>
</dbReference>
<dbReference type="InterPro" id="IPR036390">
    <property type="entry name" value="WH_DNA-bd_sf"/>
</dbReference>
<feature type="region of interest" description="Disordered" evidence="11">
    <location>
        <begin position="1177"/>
        <end position="1244"/>
    </location>
</feature>
<dbReference type="GO" id="GO:0004386">
    <property type="term" value="F:helicase activity"/>
    <property type="evidence" value="ECO:0007669"/>
    <property type="project" value="UniProtKB-KW"/>
</dbReference>
<dbReference type="GO" id="GO:0051603">
    <property type="term" value="P:proteolysis involved in protein catabolic process"/>
    <property type="evidence" value="ECO:0007669"/>
    <property type="project" value="TreeGrafter"/>
</dbReference>
<dbReference type="SMART" id="SM00973">
    <property type="entry name" value="Sec63"/>
    <property type="match status" value="1"/>
</dbReference>
<keyword evidence="5" id="KW-0547">Nucleotide-binding</keyword>
<dbReference type="Pfam" id="PF02889">
    <property type="entry name" value="Sec63"/>
    <property type="match status" value="1"/>
</dbReference>
<feature type="domain" description="Helicase ATP-binding" evidence="13">
    <location>
        <begin position="361"/>
        <end position="538"/>
    </location>
</feature>
<feature type="region of interest" description="Disordered" evidence="11">
    <location>
        <begin position="1"/>
        <end position="245"/>
    </location>
</feature>
<dbReference type="PANTHER" id="PTHR43690:SF18">
    <property type="entry name" value="INSULIN-DEGRADING ENZYME-RELATED"/>
    <property type="match status" value="1"/>
</dbReference>
<evidence type="ECO:0000313" key="16">
    <source>
        <dbReference type="Proteomes" id="UP000777482"/>
    </source>
</evidence>
<dbReference type="FunFam" id="3.30.830.10:FF:000012">
    <property type="entry name" value="Protease 3"/>
    <property type="match status" value="1"/>
</dbReference>
<reference evidence="15 16" key="1">
    <citation type="submission" date="2020-11" db="EMBL/GenBank/DDBJ databases">
        <title>Kefir isolates.</title>
        <authorList>
            <person name="Marcisauskas S."/>
            <person name="Kim Y."/>
            <person name="Blasche S."/>
        </authorList>
    </citation>
    <scope>NUCLEOTIDE SEQUENCE [LARGE SCALE GENOMIC DNA]</scope>
    <source>
        <strain evidence="15 16">KR</strain>
    </source>
</reference>
<protein>
    <submittedName>
        <fullName evidence="15">Sec63</fullName>
    </submittedName>
</protein>
<dbReference type="InterPro" id="IPR014001">
    <property type="entry name" value="Helicase_ATP-bd"/>
</dbReference>
<dbReference type="OrthoDB" id="5575at2759"/>
<dbReference type="SUPFAM" id="SSF63411">
    <property type="entry name" value="LuxS/MPP-like metallohydrolase"/>
    <property type="match status" value="4"/>
</dbReference>
<comment type="cofactor">
    <cofactor evidence="1">
        <name>Zn(2+)</name>
        <dbReference type="ChEBI" id="CHEBI:29105"/>
    </cofactor>
</comment>
<evidence type="ECO:0000313" key="15">
    <source>
        <dbReference type="EMBL" id="KAG0666669.1"/>
    </source>
</evidence>
<dbReference type="Gene3D" id="3.40.50.300">
    <property type="entry name" value="P-loop containing nucleotide triphosphate hydrolases"/>
    <property type="match status" value="2"/>
</dbReference>
<feature type="compositionally biased region" description="Polar residues" evidence="11">
    <location>
        <begin position="2793"/>
        <end position="2809"/>
    </location>
</feature>
<dbReference type="SMART" id="SM00256">
    <property type="entry name" value="FBOX"/>
    <property type="match status" value="1"/>
</dbReference>
<feature type="region of interest" description="Disordered" evidence="11">
    <location>
        <begin position="1404"/>
        <end position="1484"/>
    </location>
</feature>
<dbReference type="InterPro" id="IPR050626">
    <property type="entry name" value="Peptidase_M16"/>
</dbReference>
<dbReference type="GO" id="GO:0043171">
    <property type="term" value="P:peptide catabolic process"/>
    <property type="evidence" value="ECO:0007669"/>
    <property type="project" value="TreeGrafter"/>
</dbReference>
<dbReference type="FunFam" id="1.10.10.10:FF:000012">
    <property type="entry name" value="U5 small nuclear ribonucleoprotein helicase"/>
    <property type="match status" value="1"/>
</dbReference>
<evidence type="ECO:0000256" key="7">
    <source>
        <dbReference type="ARBA" id="ARBA00022806"/>
    </source>
</evidence>
<feature type="non-terminal residue" evidence="15">
    <location>
        <position position="3086"/>
    </location>
</feature>
<dbReference type="SMART" id="SM00487">
    <property type="entry name" value="DEXDc"/>
    <property type="match status" value="1"/>
</dbReference>
<feature type="region of interest" description="Disordered" evidence="11">
    <location>
        <begin position="1499"/>
        <end position="1562"/>
    </location>
</feature>
<feature type="compositionally biased region" description="Basic and acidic residues" evidence="11">
    <location>
        <begin position="70"/>
        <end position="86"/>
    </location>
</feature>
<dbReference type="Proteomes" id="UP000777482">
    <property type="component" value="Unassembled WGS sequence"/>
</dbReference>
<feature type="compositionally biased region" description="Basic and acidic residues" evidence="11">
    <location>
        <begin position="1517"/>
        <end position="1535"/>
    </location>
</feature>
<dbReference type="SMART" id="SM00490">
    <property type="entry name" value="HELICc"/>
    <property type="match status" value="1"/>
</dbReference>
<feature type="compositionally biased region" description="Low complexity" evidence="11">
    <location>
        <begin position="2601"/>
        <end position="2612"/>
    </location>
</feature>
<dbReference type="EMBL" id="PUHQ01000004">
    <property type="protein sequence ID" value="KAG0666669.1"/>
    <property type="molecule type" value="Genomic_DNA"/>
</dbReference>
<dbReference type="GO" id="GO:0005524">
    <property type="term" value="F:ATP binding"/>
    <property type="evidence" value="ECO:0007669"/>
    <property type="project" value="UniProtKB-KW"/>
</dbReference>
<dbReference type="GO" id="GO:0005739">
    <property type="term" value="C:mitochondrion"/>
    <property type="evidence" value="ECO:0007669"/>
    <property type="project" value="TreeGrafter"/>
</dbReference>
<feature type="compositionally biased region" description="Polar residues" evidence="11">
    <location>
        <begin position="16"/>
        <end position="45"/>
    </location>
</feature>
<accession>A0A9P6WAD9</accession>
<keyword evidence="9" id="KW-0067">ATP-binding</keyword>
<dbReference type="Pfam" id="PF12937">
    <property type="entry name" value="F-box-like"/>
    <property type="match status" value="1"/>
</dbReference>
<evidence type="ECO:0000256" key="1">
    <source>
        <dbReference type="ARBA" id="ARBA00001947"/>
    </source>
</evidence>
<dbReference type="InterPro" id="IPR011249">
    <property type="entry name" value="Metalloenz_LuxS/M16"/>
</dbReference>
<feature type="domain" description="F-box" evidence="12">
    <location>
        <begin position="2998"/>
        <end position="3045"/>
    </location>
</feature>
<dbReference type="SUPFAM" id="SSF46785">
    <property type="entry name" value="Winged helix' DNA-binding domain"/>
    <property type="match status" value="1"/>
</dbReference>
<dbReference type="PROSITE" id="PS51192">
    <property type="entry name" value="HELICASE_ATP_BIND_1"/>
    <property type="match status" value="1"/>
</dbReference>
<feature type="region of interest" description="Disordered" evidence="11">
    <location>
        <begin position="2765"/>
        <end position="2883"/>
    </location>
</feature>
<feature type="region of interest" description="Disordered" evidence="11">
    <location>
        <begin position="2601"/>
        <end position="2644"/>
    </location>
</feature>
<feature type="compositionally biased region" description="Polar residues" evidence="11">
    <location>
        <begin position="176"/>
        <end position="189"/>
    </location>
</feature>
<sequence length="3086" mass="338071">MAPQAGRQQGGPGAQFRSTATTSRSLAQPQGAAQTPLHHSSSSIYDNDDETEAVLALAFGQTSDDEERFVDDRREHSPPRPDKDPQWDADEYGFRDPPSPSPTMSMRLPRSGFLTSTTRRQDGQYLSSAPYAPSGRYDPAYAGAPQIDDSADEINSAGARLAHDQGVGAQGGPSKSVWQGSAQMTQQSRDFPGVIKPMPIRAANSTQFSQPARQQRPVPSTRAQPPRPTQASGTVARTQQQPRAIPAYGTEEDEEAEYWRDDPFEAANGTQGGFGDAQEFEQALITAEQSAREVSQKRPQQDVRYLEDLEAVGNETSVACPPQAGLRKQSVKLKPVSSLPDMFRSLWRFGVFNAVQSTCFDSVYGSDENVVISAPTGAGKTVLFELAMLRLFTTSSSADAKVLYMAPTKSLCSERVADWKKKFEVGLGWTVQEFTGDSDYSSGAWRDVAKARIIVTTPEKWDAMTRKWHDHGTTLGQLRLFCIDEVHSVGSDRGAVLEVVVSRMKTLGTSTRFVAVSATVPNIADVAEWLGSDSADDKPAKVFQFGDDFRPCKLQKIVLGYPRGSNDFAFANSLSFKLYDLIKQYSSGKPVLVFCNTRKSCTQAAEALLKSYKEAVTSNARRDTLAWPKPSRGEYKTGDKSLSVLLEYGIAVHHAGMEMNDRKLVEKLFIDGKISIVCSTSTLAVGVNLPARMVIIRGTKSFADGAMREYTDLEVLQMIGRAGRPQFDTLDVAVIMTEKGSESKYSDLVNAQVSHRDPQRFTSTCCLTLLVCPVSLHNSLTEHVNSEIALGTIQDIGSALHWLRSTFLFVRITKNCAYYGLGKDTASPEQRLEEICLRAVDQLVQSGIVEREDDTLVANQYGDIMSRFYISHETFLAIKTLPLKSGMRTLLETVSNASELSSYRFRQGEKSLFLKLNKGLKFPASKVVTTADRVMILIQLALEGVPGSELKTDSTNPMLDLRSIFVAATRIAKCMIDVAIAREDGGIRTMLELLRSLNGRGWDNSALVLRQLEGIGEKSYKALASAGITSINDVRNADADRLQLILSRKPPYGHKLISQARSIPQFELALVSKNETSSSGTGVQVDLTVDLRLKQSKPLPVTKRGGVKFWATVATTTSDNEFIDFRRARLDQLLNQPKQFDLSVVLVKPSQKLVLSVSCDHIAGSEVKLVIRPETPAREFPLPPLDLQDDLDEPGDATSESVVRHDQRPDSSAKEHAGQKAAPKKARPEAPGSGPAQRRPDGKYECNHACSDKTKCKHLCCREGLDKPPAQRKNAGQSGRATKAAAAAADTAPKPPPKKATRLKPLASTGVSLYLNASGKAVAREIASDEDELDSDSSSSSSSSIEMARAGASANISRKLANKSNRAGNAGSSTLHDFSLDVFASPSPPHGGAKTVVRSTYGDPALKASAGDSGESKEPSLRRPKQVRQAGERTEPSKRLRLSSPKAESAKAAESHPALSAADTRPKDTESSSSEGNDAGLFLPSFTDDAEMVDEGITNTTFTDADPFADLRAGSPDLRDGFGDDEITKTTHEGPKQANGRPEDDAQSEEPAGEEPTNEEDDFDAWLDSNIEAAVEICEEVQLHLIKLRNNLQALLISDPATDKAAAALGVQVGHLSDPDDLPGLAHFCEHKRFPDEAEYKTYLSRNSGSSNAYTSLAETVYHFDVAPAGLPGALERHAQFFTSPLFTASCTEREVNAVDSEFRRNLQLDARRLFQLGKATSSHEDGAVYWKFGTGSKETLWSEPSAKGIDVRERLISWYQAHYSANLMNLVVLSNHSLDELVTLVAQEYSDIVDSGRSCPTFPAPPITAREGRTEISYRTVKDTPLVRIEYGLPDLTHLSNTKPGEFISHHVGHEGPGSILAELKRRGWATALSSSCSNGASGFDFFRISINLTREGFDHYEDVLSMIFAYVELLKRTPVQEWAFLETQQLGKIAWRWKENGQPRDTVRNLASQLCDAIYDPPKILAGPYYATEWDPQAIRGVMDMLDIDRCRVFIGSQAPRAGHEFWPKKEQYYGTEYDVRPLPAGIATPQTCDRLALPKPNAFVPESLTLLNSTPSPNPRTTPSVLRTEPGRRLFHKADDQWGVPRGSVYFLIKSPSADSSPREAMLTQLYASLVEESLAPLSYDATLAGLHYSLETEHAGILLAISGYTEKLELLASTIFDKMRSLAPSREEFSLVHDRLTRAYTNAKLSNPYSLADIELRRLTRQTFWTYDERLSALREITAEDVVEHGRRLREQTQLDVLVHGNFSKAHAETLAKEVEDRILHDAAEPDSIDFHRGLTLPRGTSYVCRPPVPSPENVNSAASVYYQVGSASDDELVARLSLFAQVAKVPVFSTLGYIVSSSSWIHNAVAGFRVVVQSERRPEYLDERVEALWSTFGAYLDEMPAEVFEKERASLVASKLEKPKNLAQESSRYFEQIRTGAYDFGARTRRAAIIASLDKADLKAFFDTYISPLSAKRAKLAVLYRSQRLQPGALHALLELTERLASRKLEDAKELVANKPTFEQVEAFVGGLDLDPAGRSEFDRVLVDLRTLPPLPTAVATECWVRVSGSPLRRDHELPTRTSPRMDAPGGHPGWTAPASSHVERVATTVTASSTYAPAQPQPQATPHTPPHRAHTTSVSDRAGISNDANSSSETEVQRGPSDYALLRLAPAQTTTVVTTTTTTTTHFAPIRVPKSGPIRATRSSFSAPSTGHMANAAPLSPRAAVYDFYDRTEGPSSSSSAQALSLDRRMYPLSQARWPDTLKQWDLSLGAMKATFSEDGAASDFPDRDPRTSSAHARMDTDFEAASLSTQQGRRYRTASIQDPASPARRGAGLDLQGPTYRDNVDSLGGHADGDGVPRVTFETYGHRLPSPGPPRKRPRVETPPLAGSLANLHPSGPAVRRASMQQNYTGGSVALPSPNQSPPSPVPTSGGEDEQEMKDDPAAILSAAHAQQFDFGSGAALSGLLSLPDLVQTFSQLPDAMQSYLLFQLLRRSSIPVLQMINQIVEPALRRDFLSDLPPELGTIILGHLDARDLCRSSLVCKTWRRMIDGEWRVWKDKLVASGLWVGDGSDEREAREAATGKKEDLFLKRWEAGVWDEQ</sequence>
<feature type="domain" description="Helicase C-terminal" evidence="14">
    <location>
        <begin position="577"/>
        <end position="764"/>
    </location>
</feature>
<feature type="compositionally biased region" description="Acidic residues" evidence="11">
    <location>
        <begin position="1545"/>
        <end position="1562"/>
    </location>
</feature>
<keyword evidence="10" id="KW-0482">Metalloprotease</keyword>
<evidence type="ECO:0000259" key="12">
    <source>
        <dbReference type="PROSITE" id="PS50181"/>
    </source>
</evidence>
<keyword evidence="3" id="KW-0645">Protease</keyword>
<dbReference type="Pfam" id="PF00271">
    <property type="entry name" value="Helicase_C"/>
    <property type="match status" value="1"/>
</dbReference>
<dbReference type="Pfam" id="PF22456">
    <property type="entry name" value="PqqF-like_C_4"/>
    <property type="match status" value="1"/>
</dbReference>
<dbReference type="InterPro" id="IPR007863">
    <property type="entry name" value="Peptidase_M16_C"/>
</dbReference>
<dbReference type="SUPFAM" id="SSF81383">
    <property type="entry name" value="F-box domain"/>
    <property type="match status" value="1"/>
</dbReference>
<feature type="compositionally biased region" description="Basic and acidic residues" evidence="11">
    <location>
        <begin position="2771"/>
        <end position="2787"/>
    </location>
</feature>
<dbReference type="GO" id="GO:0005829">
    <property type="term" value="C:cytosol"/>
    <property type="evidence" value="ECO:0007669"/>
    <property type="project" value="TreeGrafter"/>
</dbReference>
<dbReference type="GO" id="GO:0046872">
    <property type="term" value="F:metal ion binding"/>
    <property type="evidence" value="ECO:0007669"/>
    <property type="project" value="UniProtKB-KW"/>
</dbReference>
<feature type="region of interest" description="Disordered" evidence="11">
    <location>
        <begin position="1326"/>
        <end position="1351"/>
    </location>
</feature>
<dbReference type="GO" id="GO:0004222">
    <property type="term" value="F:metalloendopeptidase activity"/>
    <property type="evidence" value="ECO:0007669"/>
    <property type="project" value="TreeGrafter"/>
</dbReference>
<feature type="compositionally biased region" description="Basic and acidic residues" evidence="11">
    <location>
        <begin position="1202"/>
        <end position="1218"/>
    </location>
</feature>
<dbReference type="InterPro" id="IPR036047">
    <property type="entry name" value="F-box-like_dom_sf"/>
</dbReference>
<dbReference type="PROSITE" id="PS50181">
    <property type="entry name" value="FBOX"/>
    <property type="match status" value="1"/>
</dbReference>
<dbReference type="Gene3D" id="1.20.1280.50">
    <property type="match status" value="1"/>
</dbReference>
<keyword evidence="4" id="KW-0479">Metal-binding</keyword>
<keyword evidence="6" id="KW-0378">Hydrolase</keyword>
<dbReference type="Gene3D" id="1.10.10.10">
    <property type="entry name" value="Winged helix-like DNA-binding domain superfamily/Winged helix DNA-binding domain"/>
    <property type="match status" value="1"/>
</dbReference>
<feature type="region of interest" description="Disordered" evidence="11">
    <location>
        <begin position="1267"/>
        <end position="1305"/>
    </location>
</feature>
<evidence type="ECO:0000256" key="11">
    <source>
        <dbReference type="SAM" id="MobiDB-lite"/>
    </source>
</evidence>
<dbReference type="Gene3D" id="1.10.3380.10">
    <property type="entry name" value="Sec63 N-terminal domain-like domain"/>
    <property type="match status" value="1"/>
</dbReference>
<dbReference type="Pfam" id="PF23445">
    <property type="entry name" value="WHD_SNRNP200"/>
    <property type="match status" value="1"/>
</dbReference>
<dbReference type="GO" id="GO:0003676">
    <property type="term" value="F:nucleic acid binding"/>
    <property type="evidence" value="ECO:0007669"/>
    <property type="project" value="InterPro"/>
</dbReference>
<dbReference type="CDD" id="cd18795">
    <property type="entry name" value="SF2_C_Ski2"/>
    <property type="match status" value="1"/>
</dbReference>
<dbReference type="SUPFAM" id="SSF158702">
    <property type="entry name" value="Sec63 N-terminal domain-like"/>
    <property type="match status" value="1"/>
</dbReference>
<comment type="caution">
    <text evidence="15">The sequence shown here is derived from an EMBL/GenBank/DDBJ whole genome shotgun (WGS) entry which is preliminary data.</text>
</comment>
<dbReference type="InterPro" id="IPR027417">
    <property type="entry name" value="P-loop_NTPase"/>
</dbReference>
<feature type="region of interest" description="Disordered" evidence="11">
    <location>
        <begin position="2675"/>
        <end position="2702"/>
    </location>
</feature>
<keyword evidence="16" id="KW-1185">Reference proteome</keyword>
<evidence type="ECO:0000259" key="13">
    <source>
        <dbReference type="PROSITE" id="PS51192"/>
    </source>
</evidence>
<evidence type="ECO:0000259" key="14">
    <source>
        <dbReference type="PROSITE" id="PS51194"/>
    </source>
</evidence>
<keyword evidence="8" id="KW-0862">Zinc</keyword>
<evidence type="ECO:0000256" key="5">
    <source>
        <dbReference type="ARBA" id="ARBA00022741"/>
    </source>
</evidence>
<dbReference type="Gene3D" id="3.30.830.10">
    <property type="entry name" value="Metalloenzyme, LuxS/M16 peptidase-like"/>
    <property type="match status" value="4"/>
</dbReference>
<dbReference type="InterPro" id="IPR036388">
    <property type="entry name" value="WH-like_DNA-bd_sf"/>
</dbReference>
<dbReference type="InterPro" id="IPR001810">
    <property type="entry name" value="F-box_dom"/>
</dbReference>
<dbReference type="InterPro" id="IPR054734">
    <property type="entry name" value="PqqF-like_C_4"/>
</dbReference>
<evidence type="ECO:0000256" key="8">
    <source>
        <dbReference type="ARBA" id="ARBA00022833"/>
    </source>
</evidence>
<gene>
    <name evidence="15" type="primary">MER3</name>
    <name evidence="15" type="ORF">C6P46_004335</name>
</gene>
<dbReference type="Pfam" id="PF05193">
    <property type="entry name" value="Peptidase_M16_C"/>
    <property type="match status" value="1"/>
</dbReference>
<evidence type="ECO:0000256" key="9">
    <source>
        <dbReference type="ARBA" id="ARBA00022840"/>
    </source>
</evidence>
<proteinExistence type="inferred from homology"/>
<feature type="region of interest" description="Disordered" evidence="11">
    <location>
        <begin position="2558"/>
        <end position="2588"/>
    </location>
</feature>
<evidence type="ECO:0000256" key="2">
    <source>
        <dbReference type="ARBA" id="ARBA00007261"/>
    </source>
</evidence>
<name>A0A9P6WAD9_RHOMI</name>
<dbReference type="SUPFAM" id="SSF52540">
    <property type="entry name" value="P-loop containing nucleoside triphosphate hydrolases"/>
    <property type="match status" value="1"/>
</dbReference>